<reference evidence="10" key="1">
    <citation type="submission" date="2020-05" db="EMBL/GenBank/DDBJ databases">
        <authorList>
            <person name="Chiriac C."/>
            <person name="Salcher M."/>
            <person name="Ghai R."/>
            <person name="Kavagutti S V."/>
        </authorList>
    </citation>
    <scope>NUCLEOTIDE SEQUENCE</scope>
</reference>
<feature type="transmembrane region" description="Helical" evidence="8">
    <location>
        <begin position="320"/>
        <end position="338"/>
    </location>
</feature>
<dbReference type="Gene3D" id="1.20.1250.20">
    <property type="entry name" value="MFS general substrate transporter like domains"/>
    <property type="match status" value="1"/>
</dbReference>
<dbReference type="PANTHER" id="PTHR23501">
    <property type="entry name" value="MAJOR FACILITATOR SUPERFAMILY"/>
    <property type="match status" value="1"/>
</dbReference>
<evidence type="ECO:0000256" key="8">
    <source>
        <dbReference type="SAM" id="Phobius"/>
    </source>
</evidence>
<sequence>MSSTPTPATAGGPPAAAAPMSHRQILEALSGLLLAMFVAILSSTVVSAALPTIIADLGAGQSTYTWVVTATLLTMTISTPIWGKMADLFNRKQLIQLGIVIYLVGSILAGFATSSAWLLACRALQGVGVGALTALVQVILSDLVSPRERGRYMGYLGAVFGVGTVAGPVIGGLLTDSLGWRWCFFVGVPFALIALVLLQRTLHLPTKKREDVHIDVLGGTLIAAGVSSILIWVSLAGKNFDWIGWQTAAMVLGGIAFIAAAVVVEKRAKEPLIPMGLFQNRTVVMAVVASVAVGIAMFGTTVFLTQYMQLARGYSPTESGLLTIPMVIGLFGSSTLSGRYISASGHYKRIMLTGAALLTVGLALMGLIDDTTSLAEVAVFMLVVGAGIGMLMQNLILAVQNVIPASEIGAGSALIAFFRSLGGAIGVSVMGAILSSKVTDSIATGLAEERIDGSALGGGGQIPELSTLPGPVRGVVEHAYGTGVAEIFLIAAPMGIVAFVAVWFLREHALGTKSGIELAAEQAGGPSEDAPEERRGAAPEIREPVVH</sequence>
<dbReference type="PROSITE" id="PS50850">
    <property type="entry name" value="MFS"/>
    <property type="match status" value="1"/>
</dbReference>
<proteinExistence type="predicted"/>
<evidence type="ECO:0000256" key="2">
    <source>
        <dbReference type="ARBA" id="ARBA00022448"/>
    </source>
</evidence>
<feature type="transmembrane region" description="Helical" evidence="8">
    <location>
        <begin position="152"/>
        <end position="173"/>
    </location>
</feature>
<dbReference type="AlphaFoldDB" id="A0A6J7HEE4"/>
<feature type="transmembrane region" description="Helical" evidence="8">
    <location>
        <begin position="214"/>
        <end position="236"/>
    </location>
</feature>
<feature type="transmembrane region" description="Helical" evidence="8">
    <location>
        <begin position="29"/>
        <end position="51"/>
    </location>
</feature>
<evidence type="ECO:0000256" key="3">
    <source>
        <dbReference type="ARBA" id="ARBA00022475"/>
    </source>
</evidence>
<feature type="transmembrane region" description="Helical" evidence="8">
    <location>
        <begin position="487"/>
        <end position="505"/>
    </location>
</feature>
<feature type="transmembrane region" description="Helical" evidence="8">
    <location>
        <begin position="123"/>
        <end position="140"/>
    </location>
</feature>
<keyword evidence="6 8" id="KW-0472">Membrane</keyword>
<feature type="transmembrane region" description="Helical" evidence="8">
    <location>
        <begin position="63"/>
        <end position="82"/>
    </location>
</feature>
<dbReference type="Pfam" id="PF07690">
    <property type="entry name" value="MFS_1"/>
    <property type="match status" value="2"/>
</dbReference>
<evidence type="ECO:0000313" key="10">
    <source>
        <dbReference type="EMBL" id="CAB4919357.1"/>
    </source>
</evidence>
<dbReference type="EMBL" id="CAFBMK010000097">
    <property type="protein sequence ID" value="CAB4919357.1"/>
    <property type="molecule type" value="Genomic_DNA"/>
</dbReference>
<feature type="transmembrane region" description="Helical" evidence="8">
    <location>
        <begin position="242"/>
        <end position="264"/>
    </location>
</feature>
<feature type="transmembrane region" description="Helical" evidence="8">
    <location>
        <begin position="94"/>
        <end position="117"/>
    </location>
</feature>
<accession>A0A6J7HEE4</accession>
<keyword evidence="2" id="KW-0813">Transport</keyword>
<gene>
    <name evidence="10" type="ORF">UFOPK3564_01740</name>
</gene>
<dbReference type="InterPro" id="IPR036259">
    <property type="entry name" value="MFS_trans_sf"/>
</dbReference>
<dbReference type="InterPro" id="IPR020846">
    <property type="entry name" value="MFS_dom"/>
</dbReference>
<feature type="domain" description="Major facilitator superfamily (MFS) profile" evidence="9">
    <location>
        <begin position="28"/>
        <end position="510"/>
    </location>
</feature>
<evidence type="ECO:0000256" key="6">
    <source>
        <dbReference type="ARBA" id="ARBA00023136"/>
    </source>
</evidence>
<name>A0A6J7HEE4_9ZZZZ</name>
<keyword evidence="5 8" id="KW-1133">Transmembrane helix</keyword>
<feature type="transmembrane region" description="Helical" evidence="8">
    <location>
        <begin position="284"/>
        <end position="308"/>
    </location>
</feature>
<evidence type="ECO:0000256" key="4">
    <source>
        <dbReference type="ARBA" id="ARBA00022692"/>
    </source>
</evidence>
<feature type="transmembrane region" description="Helical" evidence="8">
    <location>
        <begin position="179"/>
        <end position="202"/>
    </location>
</feature>
<dbReference type="GO" id="GO:0022857">
    <property type="term" value="F:transmembrane transporter activity"/>
    <property type="evidence" value="ECO:0007669"/>
    <property type="project" value="InterPro"/>
</dbReference>
<evidence type="ECO:0000256" key="5">
    <source>
        <dbReference type="ARBA" id="ARBA00022989"/>
    </source>
</evidence>
<dbReference type="SUPFAM" id="SSF103473">
    <property type="entry name" value="MFS general substrate transporter"/>
    <property type="match status" value="2"/>
</dbReference>
<evidence type="ECO:0000259" key="9">
    <source>
        <dbReference type="PROSITE" id="PS50850"/>
    </source>
</evidence>
<dbReference type="InterPro" id="IPR011701">
    <property type="entry name" value="MFS"/>
</dbReference>
<feature type="region of interest" description="Disordered" evidence="7">
    <location>
        <begin position="520"/>
        <end position="547"/>
    </location>
</feature>
<comment type="subcellular location">
    <subcellularLocation>
        <location evidence="1">Cell membrane</location>
        <topology evidence="1">Multi-pass membrane protein</topology>
    </subcellularLocation>
</comment>
<dbReference type="GO" id="GO:0005886">
    <property type="term" value="C:plasma membrane"/>
    <property type="evidence" value="ECO:0007669"/>
    <property type="project" value="UniProtKB-SubCell"/>
</dbReference>
<organism evidence="10">
    <name type="scientific">freshwater metagenome</name>
    <dbReference type="NCBI Taxonomy" id="449393"/>
    <lineage>
        <taxon>unclassified sequences</taxon>
        <taxon>metagenomes</taxon>
        <taxon>ecological metagenomes</taxon>
    </lineage>
</organism>
<dbReference type="FunFam" id="1.20.1720.10:FF:000004">
    <property type="entry name" value="EmrB/QacA family drug resistance transporter"/>
    <property type="match status" value="1"/>
</dbReference>
<feature type="transmembrane region" description="Helical" evidence="8">
    <location>
        <begin position="411"/>
        <end position="434"/>
    </location>
</feature>
<dbReference type="CDD" id="cd17502">
    <property type="entry name" value="MFS_Azr1_MDR_like"/>
    <property type="match status" value="1"/>
</dbReference>
<keyword evidence="3" id="KW-1003">Cell membrane</keyword>
<dbReference type="PRINTS" id="PR01036">
    <property type="entry name" value="TCRTETB"/>
</dbReference>
<protein>
    <submittedName>
        <fullName evidence="10">Unannotated protein</fullName>
    </submittedName>
</protein>
<feature type="transmembrane region" description="Helical" evidence="8">
    <location>
        <begin position="350"/>
        <end position="368"/>
    </location>
</feature>
<feature type="compositionally biased region" description="Basic and acidic residues" evidence="7">
    <location>
        <begin position="532"/>
        <end position="547"/>
    </location>
</feature>
<evidence type="ECO:0000256" key="1">
    <source>
        <dbReference type="ARBA" id="ARBA00004651"/>
    </source>
</evidence>
<evidence type="ECO:0000256" key="7">
    <source>
        <dbReference type="SAM" id="MobiDB-lite"/>
    </source>
</evidence>
<feature type="transmembrane region" description="Helical" evidence="8">
    <location>
        <begin position="374"/>
        <end position="399"/>
    </location>
</feature>
<dbReference type="Gene3D" id="1.20.1720.10">
    <property type="entry name" value="Multidrug resistance protein D"/>
    <property type="match status" value="1"/>
</dbReference>
<dbReference type="PANTHER" id="PTHR23501:SF197">
    <property type="entry name" value="COMD"/>
    <property type="match status" value="1"/>
</dbReference>
<keyword evidence="4 8" id="KW-0812">Transmembrane</keyword>